<dbReference type="RefSeq" id="WP_076758198.1">
    <property type="nucleotide sequence ID" value="NZ_JARMMH010000007.1"/>
</dbReference>
<protein>
    <submittedName>
        <fullName evidence="3">Transposase</fullName>
    </submittedName>
</protein>
<dbReference type="OrthoDB" id="7182479at2"/>
<dbReference type="Pfam" id="PF04740">
    <property type="entry name" value="LXG"/>
    <property type="match status" value="1"/>
</dbReference>
<accession>A0A1R1S3H3</accession>
<dbReference type="PROSITE" id="PS51756">
    <property type="entry name" value="LXG"/>
    <property type="match status" value="1"/>
</dbReference>
<feature type="domain" description="LXG" evidence="2">
    <location>
        <begin position="1"/>
        <end position="235"/>
    </location>
</feature>
<proteinExistence type="inferred from homology"/>
<sequence>MKVYEAETLQSAMKQRANDYKSLREQFVSLKNAFQSVADLDEDFQGKGADTIKAFYRDQSGIVDGWLDLTDMQIQFLDGISNAVENAGLSGETFVDVQFLEQELVNVHTHSYNMVSAQKKELKNILVKIDDLISLEPFPADEFKQQLNAANQKRKDTIKAVGDLDELLKNEYGASEMAQQMITADYSALIGATRQGKSSSPIRYNASAYQKSEAYKLKKDVHQQVKGYMTYKKDQAEALTTAKEART</sequence>
<dbReference type="InterPro" id="IPR006829">
    <property type="entry name" value="LXG_dom"/>
</dbReference>
<comment type="caution">
    <text evidence="3">The sequence shown here is derived from an EMBL/GenBank/DDBJ whole genome shotgun (WGS) entry which is preliminary data.</text>
</comment>
<evidence type="ECO:0000259" key="2">
    <source>
        <dbReference type="PROSITE" id="PS51756"/>
    </source>
</evidence>
<evidence type="ECO:0000256" key="1">
    <source>
        <dbReference type="ARBA" id="ARBA00034117"/>
    </source>
</evidence>
<comment type="similarity">
    <text evidence="1">In the N-terminal section; belongs to the LXG family.</text>
</comment>
<dbReference type="EMBL" id="MTJL01000017">
    <property type="protein sequence ID" value="OMI05749.1"/>
    <property type="molecule type" value="Genomic_DNA"/>
</dbReference>
<reference evidence="3 4" key="1">
    <citation type="submission" date="2017-01" db="EMBL/GenBank/DDBJ databases">
        <title>Bacillus phylogenomics.</title>
        <authorList>
            <person name="Dunlap C."/>
        </authorList>
    </citation>
    <scope>NUCLEOTIDE SEQUENCE [LARGE SCALE GENOMIC DNA]</scope>
    <source>
        <strain evidence="3 4">NRRL B-41282</strain>
    </source>
</reference>
<dbReference type="Proteomes" id="UP000187367">
    <property type="component" value="Unassembled WGS sequence"/>
</dbReference>
<gene>
    <name evidence="3" type="ORF">BW143_09945</name>
</gene>
<dbReference type="AlphaFoldDB" id="A0A1R1S3H3"/>
<dbReference type="InterPro" id="IPR051768">
    <property type="entry name" value="Bact_secretion_toxin"/>
</dbReference>
<name>A0A1R1S3H3_9BACI</name>
<evidence type="ECO:0000313" key="4">
    <source>
        <dbReference type="Proteomes" id="UP000187367"/>
    </source>
</evidence>
<dbReference type="PANTHER" id="PTHR34976">
    <property type="entry name" value="RIBONUCLEASE YQCG-RELATED"/>
    <property type="match status" value="1"/>
</dbReference>
<evidence type="ECO:0000313" key="3">
    <source>
        <dbReference type="EMBL" id="OMI05749.1"/>
    </source>
</evidence>
<organism evidence="3 4">
    <name type="scientific">Bacillus swezeyi</name>
    <dbReference type="NCBI Taxonomy" id="1925020"/>
    <lineage>
        <taxon>Bacteria</taxon>
        <taxon>Bacillati</taxon>
        <taxon>Bacillota</taxon>
        <taxon>Bacilli</taxon>
        <taxon>Bacillales</taxon>
        <taxon>Bacillaceae</taxon>
        <taxon>Bacillus</taxon>
    </lineage>
</organism>
<accession>A0A1R1QM59</accession>
<dbReference type="PANTHER" id="PTHR34976:SF2">
    <property type="entry name" value="TYPE VII SECRETION SYSTEM PROTEIN ESSD"/>
    <property type="match status" value="1"/>
</dbReference>
<keyword evidence="4" id="KW-1185">Reference proteome</keyword>